<feature type="transmembrane region" description="Helical" evidence="1">
    <location>
        <begin position="33"/>
        <end position="55"/>
    </location>
</feature>
<keyword evidence="1" id="KW-1133">Transmembrane helix</keyword>
<dbReference type="AlphaFoldDB" id="C4Y5Q9"/>
<dbReference type="Proteomes" id="UP000007703">
    <property type="component" value="Unassembled WGS sequence"/>
</dbReference>
<dbReference type="HOGENOM" id="CLU_1156275_0_0_1"/>
<keyword evidence="1" id="KW-0472">Membrane</keyword>
<evidence type="ECO:0000313" key="2">
    <source>
        <dbReference type="EMBL" id="EEQ39365.1"/>
    </source>
</evidence>
<dbReference type="KEGG" id="clu:CLUG_03493"/>
<gene>
    <name evidence="2" type="ORF">CLUG_03493</name>
</gene>
<dbReference type="GeneID" id="8497152"/>
<dbReference type="OrthoDB" id="3997547at2759"/>
<evidence type="ECO:0000256" key="1">
    <source>
        <dbReference type="SAM" id="Phobius"/>
    </source>
</evidence>
<organism evidence="2 3">
    <name type="scientific">Clavispora lusitaniae (strain ATCC 42720)</name>
    <name type="common">Yeast</name>
    <name type="synonym">Candida lusitaniae</name>
    <dbReference type="NCBI Taxonomy" id="306902"/>
    <lineage>
        <taxon>Eukaryota</taxon>
        <taxon>Fungi</taxon>
        <taxon>Dikarya</taxon>
        <taxon>Ascomycota</taxon>
        <taxon>Saccharomycotina</taxon>
        <taxon>Pichiomycetes</taxon>
        <taxon>Metschnikowiaceae</taxon>
        <taxon>Clavispora</taxon>
    </lineage>
</organism>
<accession>C4Y5Q9</accession>
<dbReference type="InParanoid" id="C4Y5Q9"/>
<dbReference type="VEuPathDB" id="FungiDB:CLUG_03493"/>
<sequence length="240" mass="27457">MCSLAENDRTSAKQKKKKKTTCDRLLSFYFRSFFFLLLFHFALFSFPSLFGVTALHPHYRINSMFSVSKRKRDAYDSECKKSKAQVGERERELISSSNEWPLYNHPDGGTVKITPWGSLRQYIDPETGESVTRFEDVTFSNYSFAMSPSNSDNQFYELPSTPMSLNATNSARSSPALGEQMRFSPSSEVEQYVVDGYRNHDSKNISGQAVEQPSFGQEQENYFGMVENEDSDMNNDSMVM</sequence>
<keyword evidence="1" id="KW-0812">Transmembrane</keyword>
<name>C4Y5Q9_CLAL4</name>
<evidence type="ECO:0000313" key="3">
    <source>
        <dbReference type="Proteomes" id="UP000007703"/>
    </source>
</evidence>
<dbReference type="OMA" id="HENYFGM"/>
<dbReference type="EMBL" id="CH408079">
    <property type="protein sequence ID" value="EEQ39365.1"/>
    <property type="molecule type" value="Genomic_DNA"/>
</dbReference>
<reference evidence="2 3" key="1">
    <citation type="journal article" date="2009" name="Nature">
        <title>Evolution of pathogenicity and sexual reproduction in eight Candida genomes.</title>
        <authorList>
            <person name="Butler G."/>
            <person name="Rasmussen M.D."/>
            <person name="Lin M.F."/>
            <person name="Santos M.A."/>
            <person name="Sakthikumar S."/>
            <person name="Munro C.A."/>
            <person name="Rheinbay E."/>
            <person name="Grabherr M."/>
            <person name="Forche A."/>
            <person name="Reedy J.L."/>
            <person name="Agrafioti I."/>
            <person name="Arnaud M.B."/>
            <person name="Bates S."/>
            <person name="Brown A.J."/>
            <person name="Brunke S."/>
            <person name="Costanzo M.C."/>
            <person name="Fitzpatrick D.A."/>
            <person name="de Groot P.W."/>
            <person name="Harris D."/>
            <person name="Hoyer L.L."/>
            <person name="Hube B."/>
            <person name="Klis F.M."/>
            <person name="Kodira C."/>
            <person name="Lennard N."/>
            <person name="Logue M.E."/>
            <person name="Martin R."/>
            <person name="Neiman A.M."/>
            <person name="Nikolaou E."/>
            <person name="Quail M.A."/>
            <person name="Quinn J."/>
            <person name="Santos M.C."/>
            <person name="Schmitzberger F.F."/>
            <person name="Sherlock G."/>
            <person name="Shah P."/>
            <person name="Silverstein K.A."/>
            <person name="Skrzypek M.S."/>
            <person name="Soll D."/>
            <person name="Staggs R."/>
            <person name="Stansfield I."/>
            <person name="Stumpf M.P."/>
            <person name="Sudbery P.E."/>
            <person name="Srikantha T."/>
            <person name="Zeng Q."/>
            <person name="Berman J."/>
            <person name="Berriman M."/>
            <person name="Heitman J."/>
            <person name="Gow N.A."/>
            <person name="Lorenz M.C."/>
            <person name="Birren B.W."/>
            <person name="Kellis M."/>
            <person name="Cuomo C.A."/>
        </authorList>
    </citation>
    <scope>NUCLEOTIDE SEQUENCE [LARGE SCALE GENOMIC DNA]</scope>
    <source>
        <strain evidence="2 3">ATCC 42720</strain>
    </source>
</reference>
<proteinExistence type="predicted"/>
<protein>
    <submittedName>
        <fullName evidence="2">Uncharacterized protein</fullName>
    </submittedName>
</protein>